<accession>A0ACB8BQG9</accession>
<dbReference type="EMBL" id="MU266356">
    <property type="protein sequence ID" value="KAH7928165.1"/>
    <property type="molecule type" value="Genomic_DNA"/>
</dbReference>
<sequence length="199" mass="21639">MLFSSSGVSPPQPVEWTPGRLGEASESQSLPTYTRVATSPELAITFARCEECYAPKTTVECRHRRCALELQFSHKDLAALDSNLHAIDADVEAVQSEVRGVSSQHHTPPVRSQHTTPASISQSYAISQDGTYTYPAPAARLSPLTPSLRLRTLTPTLGVRSQALDTEESSVYPDFHTINHAAPDIPCSQFSEITSSNCL</sequence>
<reference evidence="1" key="1">
    <citation type="journal article" date="2021" name="New Phytol.">
        <title>Evolutionary innovations through gain and loss of genes in the ectomycorrhizal Boletales.</title>
        <authorList>
            <person name="Wu G."/>
            <person name="Miyauchi S."/>
            <person name="Morin E."/>
            <person name="Kuo A."/>
            <person name="Drula E."/>
            <person name="Varga T."/>
            <person name="Kohler A."/>
            <person name="Feng B."/>
            <person name="Cao Y."/>
            <person name="Lipzen A."/>
            <person name="Daum C."/>
            <person name="Hundley H."/>
            <person name="Pangilinan J."/>
            <person name="Johnson J."/>
            <person name="Barry K."/>
            <person name="LaButti K."/>
            <person name="Ng V."/>
            <person name="Ahrendt S."/>
            <person name="Min B."/>
            <person name="Choi I.G."/>
            <person name="Park H."/>
            <person name="Plett J.M."/>
            <person name="Magnuson J."/>
            <person name="Spatafora J.W."/>
            <person name="Nagy L.G."/>
            <person name="Henrissat B."/>
            <person name="Grigoriev I.V."/>
            <person name="Yang Z.L."/>
            <person name="Xu J."/>
            <person name="Martin F.M."/>
        </authorList>
    </citation>
    <scope>NUCLEOTIDE SEQUENCE</scope>
    <source>
        <strain evidence="1">KUC20120723A-06</strain>
    </source>
</reference>
<organism evidence="1 2">
    <name type="scientific">Leucogyrophana mollusca</name>
    <dbReference type="NCBI Taxonomy" id="85980"/>
    <lineage>
        <taxon>Eukaryota</taxon>
        <taxon>Fungi</taxon>
        <taxon>Dikarya</taxon>
        <taxon>Basidiomycota</taxon>
        <taxon>Agaricomycotina</taxon>
        <taxon>Agaricomycetes</taxon>
        <taxon>Agaricomycetidae</taxon>
        <taxon>Boletales</taxon>
        <taxon>Boletales incertae sedis</taxon>
        <taxon>Leucogyrophana</taxon>
    </lineage>
</organism>
<name>A0ACB8BQG9_9AGAM</name>
<keyword evidence="2" id="KW-1185">Reference proteome</keyword>
<protein>
    <submittedName>
        <fullName evidence="1">Uncharacterized protein</fullName>
    </submittedName>
</protein>
<evidence type="ECO:0000313" key="2">
    <source>
        <dbReference type="Proteomes" id="UP000790709"/>
    </source>
</evidence>
<comment type="caution">
    <text evidence="1">The sequence shown here is derived from an EMBL/GenBank/DDBJ whole genome shotgun (WGS) entry which is preliminary data.</text>
</comment>
<dbReference type="Proteomes" id="UP000790709">
    <property type="component" value="Unassembled WGS sequence"/>
</dbReference>
<evidence type="ECO:0000313" key="1">
    <source>
        <dbReference type="EMBL" id="KAH7928165.1"/>
    </source>
</evidence>
<gene>
    <name evidence="1" type="ORF">BV22DRAFT_1126768</name>
</gene>
<proteinExistence type="predicted"/>